<name>A0ABT1YWD2_9RHOB</name>
<dbReference type="EMBL" id="JANKJG010000001">
    <property type="protein sequence ID" value="MCR8825167.1"/>
    <property type="molecule type" value="Genomic_DNA"/>
</dbReference>
<evidence type="ECO:0008006" key="3">
    <source>
        <dbReference type="Google" id="ProtNLM"/>
    </source>
</evidence>
<proteinExistence type="predicted"/>
<reference evidence="1" key="1">
    <citation type="submission" date="2022-07" db="EMBL/GenBank/DDBJ databases">
        <title>Pseudosulfitobacter sp. strain AP-MA-4, whole genome sequence.</title>
        <authorList>
            <person name="Jiang Y."/>
        </authorList>
    </citation>
    <scope>NUCLEOTIDE SEQUENCE</scope>
    <source>
        <strain evidence="1">AP-MA-4</strain>
    </source>
</reference>
<accession>A0ABT1YWD2</accession>
<keyword evidence="2" id="KW-1185">Reference proteome</keyword>
<gene>
    <name evidence="1" type="ORF">NTA49_01315</name>
</gene>
<dbReference type="Proteomes" id="UP001165396">
    <property type="component" value="Unassembled WGS sequence"/>
</dbReference>
<sequence>MPPLPKDTATDAAPVLRRGHAPDMSAADIPVGSLWVGKELRWLDKLALRSFAHRGHPVTLFHTHELTDPQIEGVTLRPAAEVYDYSDLLLNSVTPTVFADLFRLHLMRDTNLTWVDTDCLCYRPLSPKDGYLIGYESPTTVNNAVLRLPKDSAALALLIKHLNDPEFIPPWLKWSRRKKLMELPEGEQLLAAARMVPTVFGPQALTWALNETAEIDHALPRHVLNPVHWSMADIYFNPHGGVEGWLRDDTQCVHLYASRIRAAHRRSIPYEGSFIANFATQVDHDFGGQPFRQT</sequence>
<dbReference type="RefSeq" id="WP_258292842.1">
    <property type="nucleotide sequence ID" value="NZ_JANKJG010000001.1"/>
</dbReference>
<protein>
    <recommendedName>
        <fullName evidence="3">Galactosyltransferase Lgt5</fullName>
    </recommendedName>
</protein>
<comment type="caution">
    <text evidence="1">The sequence shown here is derived from an EMBL/GenBank/DDBJ whole genome shotgun (WGS) entry which is preliminary data.</text>
</comment>
<evidence type="ECO:0000313" key="1">
    <source>
        <dbReference type="EMBL" id="MCR8825167.1"/>
    </source>
</evidence>
<evidence type="ECO:0000313" key="2">
    <source>
        <dbReference type="Proteomes" id="UP001165396"/>
    </source>
</evidence>
<organism evidence="1 2">
    <name type="scientific">Pseudosulfitobacter koreensis</name>
    <dbReference type="NCBI Taxonomy" id="2968472"/>
    <lineage>
        <taxon>Bacteria</taxon>
        <taxon>Pseudomonadati</taxon>
        <taxon>Pseudomonadota</taxon>
        <taxon>Alphaproteobacteria</taxon>
        <taxon>Rhodobacterales</taxon>
        <taxon>Roseobacteraceae</taxon>
        <taxon>Pseudosulfitobacter</taxon>
    </lineage>
</organism>